<keyword evidence="2" id="KW-0444">Lipid biosynthesis</keyword>
<dbReference type="VEuPathDB" id="FungiDB:AWRI3580_g1051"/>
<dbReference type="InterPro" id="IPR032696">
    <property type="entry name" value="SQ_cyclase_C"/>
</dbReference>
<comment type="caution">
    <text evidence="10">The sequence shown here is derived from an EMBL/GenBank/DDBJ whole genome shotgun (WGS) entry which is preliminary data.</text>
</comment>
<evidence type="ECO:0000256" key="4">
    <source>
        <dbReference type="ARBA" id="ARBA00022955"/>
    </source>
</evidence>
<dbReference type="Gene3D" id="1.50.10.20">
    <property type="match status" value="2"/>
</dbReference>
<dbReference type="OrthoDB" id="21502at2759"/>
<evidence type="ECO:0000256" key="2">
    <source>
        <dbReference type="ARBA" id="ARBA00022516"/>
    </source>
</evidence>
<gene>
    <name evidence="10" type="ORF">AWRI3580_g1051</name>
</gene>
<sequence>MFYSDTLGLPKTDSKKWKLITNDLGQEYWEYDINNKRPEQSPFVKHSLKSDTIDSFLPNDKYDFNSKTDDLNESLNKGASFFTHILQDETSGTFPCQYKGPMFMTIGYIVSMYVSGTEIPEHIKQELIRYIVNTAHPVDGGWGLHSVDKSTCLGTSINYVCLRLLGMDKDHEVCARARSKLHKLGGAIGAPHWGKIYLSLLNLYSWEGVNPAPPELWTLPDWVPIHPGKWWVHTRAIYLAVGYLSAVKYQCELNPLLDQIRSEIYTKPYNEINFARNRNTVCGVDLYYPHSKFLNFSNELMVFYGNYLRPKKVLKWANDYTYSVLKKELINTSNLTIAPVSFAFTCIVVMIEEGKESETFKKLIDGFKYYLFHGEQGMCVMGTDGVQVWDCAFFVQYFFMTGLAEDPLYVPFVKRAYAFLCRSQFDTECESGSFRDKRKGGWPFSTKPQGYTVSDCTAEAMKAIIMVKNSELYKDVHHLFDNERLYDSVDVLLKLQNTGSFEYGSFSTYEPIKAPLILEALNPAEVFGNIMVEYPYVECTDSSVLGLTYFKDNFDYKKDIILQRLKIALDYIRNAQKPNGSWYGCWGVCFTYAGMFALEALSTEGEYYHNSEVVKRGCDFLISKQREDGGWSESMKSSELHSYVESDKSLVVQSSWALIGLILARYPNKELLKKGCDFIISRQQNNGSWNFEDIEGVFNHSCAIEYPSYRYLFTLKALGLYKKYFSD</sequence>
<dbReference type="SUPFAM" id="SSF48239">
    <property type="entry name" value="Terpenoid cyclases/Protein prenyltransferases"/>
    <property type="match status" value="1"/>
</dbReference>
<dbReference type="GO" id="GO:0016104">
    <property type="term" value="P:triterpenoid biosynthetic process"/>
    <property type="evidence" value="ECO:0007669"/>
    <property type="project" value="InterPro"/>
</dbReference>
<dbReference type="NCBIfam" id="TIGR01787">
    <property type="entry name" value="squalene_cyclas"/>
    <property type="match status" value="1"/>
</dbReference>
<dbReference type="SFLD" id="SFLDG01016">
    <property type="entry name" value="Prenyltransferase_Like_2"/>
    <property type="match status" value="1"/>
</dbReference>
<evidence type="ECO:0000259" key="9">
    <source>
        <dbReference type="Pfam" id="PF13249"/>
    </source>
</evidence>
<dbReference type="Pfam" id="PF13243">
    <property type="entry name" value="SQHop_cyclase_C"/>
    <property type="match status" value="1"/>
</dbReference>
<dbReference type="Proteomes" id="UP000095358">
    <property type="component" value="Unassembled WGS sequence"/>
</dbReference>
<evidence type="ECO:0000259" key="8">
    <source>
        <dbReference type="Pfam" id="PF13243"/>
    </source>
</evidence>
<dbReference type="InterPro" id="IPR018333">
    <property type="entry name" value="Squalene_cyclase"/>
</dbReference>
<evidence type="ECO:0000256" key="5">
    <source>
        <dbReference type="ARBA" id="ARBA00023098"/>
    </source>
</evidence>
<dbReference type="CDD" id="cd02892">
    <property type="entry name" value="SQCY_1"/>
    <property type="match status" value="1"/>
</dbReference>
<evidence type="ECO:0000256" key="3">
    <source>
        <dbReference type="ARBA" id="ARBA00022737"/>
    </source>
</evidence>
<dbReference type="FunFam" id="1.50.10.20:FF:000003">
    <property type="entry name" value="Terpene cyclase/mutase family member"/>
    <property type="match status" value="1"/>
</dbReference>
<reference evidence="11" key="1">
    <citation type="journal article" date="2016" name="Genome Announc.">
        <title>Genome sequences of three species of Hanseniaspora isolated from spontaneous wine fermentations.</title>
        <authorList>
            <person name="Sternes P.R."/>
            <person name="Lee D."/>
            <person name="Kutyna D.R."/>
            <person name="Borneman A.R."/>
        </authorList>
    </citation>
    <scope>NUCLEOTIDE SEQUENCE [LARGE SCALE GENOMIC DNA]</scope>
    <source>
        <strain evidence="11">AWRI3580</strain>
    </source>
</reference>
<dbReference type="InterPro" id="IPR008930">
    <property type="entry name" value="Terpenoid_cyclase/PrenylTrfase"/>
</dbReference>
<keyword evidence="5" id="KW-0443">Lipid metabolism</keyword>
<evidence type="ECO:0000256" key="6">
    <source>
        <dbReference type="ARBA" id="ARBA00023235"/>
    </source>
</evidence>
<keyword evidence="6 7" id="KW-0413">Isomerase</keyword>
<evidence type="ECO:0000256" key="1">
    <source>
        <dbReference type="ARBA" id="ARBA00009755"/>
    </source>
</evidence>
<feature type="domain" description="Squalene cyclase N-terminal" evidence="9">
    <location>
        <begin position="91"/>
        <end position="279"/>
    </location>
</feature>
<accession>A0A1E5RXM8</accession>
<dbReference type="GO" id="GO:0006696">
    <property type="term" value="P:ergosterol biosynthetic process"/>
    <property type="evidence" value="ECO:0007669"/>
    <property type="project" value="TreeGrafter"/>
</dbReference>
<dbReference type="InterPro" id="IPR032697">
    <property type="entry name" value="SQ_cyclase_N"/>
</dbReference>
<evidence type="ECO:0000313" key="10">
    <source>
        <dbReference type="EMBL" id="OEJ91760.1"/>
    </source>
</evidence>
<dbReference type="PANTHER" id="PTHR11764">
    <property type="entry name" value="TERPENE CYCLASE/MUTASE FAMILY MEMBER"/>
    <property type="match status" value="1"/>
</dbReference>
<protein>
    <recommendedName>
        <fullName evidence="7">Terpene cyclase/mutase family member</fullName>
        <ecNumber evidence="7">5.4.99.-</ecNumber>
    </recommendedName>
</protein>
<proteinExistence type="inferred from homology"/>
<dbReference type="AlphaFoldDB" id="A0A1E5RXM8"/>
<dbReference type="STRING" id="29833.A0A1E5RXM8"/>
<dbReference type="GO" id="GO:0005811">
    <property type="term" value="C:lipid droplet"/>
    <property type="evidence" value="ECO:0007669"/>
    <property type="project" value="InterPro"/>
</dbReference>
<dbReference type="EMBL" id="LPNN01000002">
    <property type="protein sequence ID" value="OEJ91760.1"/>
    <property type="molecule type" value="Genomic_DNA"/>
</dbReference>
<evidence type="ECO:0000313" key="11">
    <source>
        <dbReference type="Proteomes" id="UP000095358"/>
    </source>
</evidence>
<dbReference type="GO" id="GO:0000250">
    <property type="term" value="F:lanosterol synthase activity"/>
    <property type="evidence" value="ECO:0007669"/>
    <property type="project" value="TreeGrafter"/>
</dbReference>
<keyword evidence="11" id="KW-1185">Reference proteome</keyword>
<dbReference type="PANTHER" id="PTHR11764:SF20">
    <property type="entry name" value="LANOSTEROL SYNTHASE"/>
    <property type="match status" value="1"/>
</dbReference>
<dbReference type="Pfam" id="PF13249">
    <property type="entry name" value="SQHop_cyclase_N"/>
    <property type="match status" value="1"/>
</dbReference>
<name>A0A1E5RXM8_HANUV</name>
<organism evidence="10 11">
    <name type="scientific">Hanseniaspora uvarum</name>
    <name type="common">Yeast</name>
    <name type="synonym">Kloeckera apiculata</name>
    <dbReference type="NCBI Taxonomy" id="29833"/>
    <lineage>
        <taxon>Eukaryota</taxon>
        <taxon>Fungi</taxon>
        <taxon>Dikarya</taxon>
        <taxon>Ascomycota</taxon>
        <taxon>Saccharomycotina</taxon>
        <taxon>Saccharomycetes</taxon>
        <taxon>Saccharomycodales</taxon>
        <taxon>Saccharomycodaceae</taxon>
        <taxon>Hanseniaspora</taxon>
    </lineage>
</organism>
<evidence type="ECO:0000256" key="7">
    <source>
        <dbReference type="RuleBase" id="RU362003"/>
    </source>
</evidence>
<dbReference type="EC" id="5.4.99.-" evidence="7"/>
<keyword evidence="4" id="KW-0752">Steroid biosynthesis</keyword>
<keyword evidence="3" id="KW-0677">Repeat</keyword>
<feature type="domain" description="Squalene cyclase C-terminal" evidence="8">
    <location>
        <begin position="388"/>
        <end position="723"/>
    </location>
</feature>
<comment type="similarity">
    <text evidence="1 7">Belongs to the terpene cyclase/mutase family.</text>
</comment>